<comment type="caution">
    <text evidence="1">The sequence shown here is derived from an EMBL/GenBank/DDBJ whole genome shotgun (WGS) entry which is preliminary data.</text>
</comment>
<dbReference type="Gene3D" id="3.10.350.10">
    <property type="entry name" value="LysM domain"/>
    <property type="match status" value="1"/>
</dbReference>
<dbReference type="EMBL" id="BLVO01000013">
    <property type="protein sequence ID" value="GFM34021.1"/>
    <property type="molecule type" value="Genomic_DNA"/>
</dbReference>
<organism evidence="1 2">
    <name type="scientific">Desulfovibrio subterraneus</name>
    <dbReference type="NCBI Taxonomy" id="2718620"/>
    <lineage>
        <taxon>Bacteria</taxon>
        <taxon>Pseudomonadati</taxon>
        <taxon>Thermodesulfobacteriota</taxon>
        <taxon>Desulfovibrionia</taxon>
        <taxon>Desulfovibrionales</taxon>
        <taxon>Desulfovibrionaceae</taxon>
        <taxon>Desulfovibrio</taxon>
    </lineage>
</organism>
<sequence length="70" mass="7608">MQYQTKEGDALDRICWQFYGTRADMATAVALVLEANPGIAKHGPLLPAGVVLSLPDLPTPVEERGISLWD</sequence>
<dbReference type="RefSeq" id="WP_174405651.1">
    <property type="nucleotide sequence ID" value="NZ_BLVO01000013.1"/>
</dbReference>
<reference evidence="1 2" key="1">
    <citation type="submission" date="2020-05" db="EMBL/GenBank/DDBJ databases">
        <title>Draft genome sequence of Desulfovibrio sp. strain HN2T.</title>
        <authorList>
            <person name="Ueno A."/>
            <person name="Tamazawa S."/>
            <person name="Tamamura S."/>
            <person name="Murakami T."/>
            <person name="Kiyama T."/>
            <person name="Inomata H."/>
            <person name="Amano Y."/>
            <person name="Miyakawa K."/>
            <person name="Tamaki H."/>
            <person name="Naganuma T."/>
            <person name="Kaneko K."/>
        </authorList>
    </citation>
    <scope>NUCLEOTIDE SEQUENCE [LARGE SCALE GENOMIC DNA]</scope>
    <source>
        <strain evidence="1 2">HN2</strain>
    </source>
</reference>
<accession>A0A7J0BL91</accession>
<dbReference type="InterPro" id="IPR036779">
    <property type="entry name" value="LysM_dom_sf"/>
</dbReference>
<keyword evidence="2" id="KW-1185">Reference proteome</keyword>
<dbReference type="InterPro" id="IPR008861">
    <property type="entry name" value="GpX-like"/>
</dbReference>
<dbReference type="Pfam" id="PF05489">
    <property type="entry name" value="Phage_tail_X"/>
    <property type="match status" value="1"/>
</dbReference>
<proteinExistence type="predicted"/>
<evidence type="ECO:0000313" key="1">
    <source>
        <dbReference type="EMBL" id="GFM34021.1"/>
    </source>
</evidence>
<gene>
    <name evidence="1" type="primary">gpX</name>
    <name evidence="1" type="ORF">DSM101010T_23860</name>
</gene>
<dbReference type="AlphaFoldDB" id="A0A7J0BL91"/>
<dbReference type="Proteomes" id="UP000503840">
    <property type="component" value="Unassembled WGS sequence"/>
</dbReference>
<protein>
    <submittedName>
        <fullName evidence="1">Tail protein X</fullName>
    </submittedName>
</protein>
<name>A0A7J0BL91_9BACT</name>
<evidence type="ECO:0000313" key="2">
    <source>
        <dbReference type="Proteomes" id="UP000503840"/>
    </source>
</evidence>